<dbReference type="InterPro" id="IPR000837">
    <property type="entry name" value="AP-1"/>
</dbReference>
<keyword evidence="2" id="KW-0238">DNA-binding</keyword>
<dbReference type="Gene3D" id="1.20.5.170">
    <property type="match status" value="1"/>
</dbReference>
<evidence type="ECO:0000313" key="6">
    <source>
        <dbReference type="Proteomes" id="UP000694941"/>
    </source>
</evidence>
<proteinExistence type="predicted"/>
<dbReference type="Proteomes" id="UP000694941">
    <property type="component" value="Unplaced"/>
</dbReference>
<dbReference type="PANTHER" id="PTHR23351:SF24">
    <property type="entry name" value="ACTIVATING TRANSCRIPTION FACTOR 3-RELATED"/>
    <property type="match status" value="1"/>
</dbReference>
<evidence type="ECO:0000256" key="2">
    <source>
        <dbReference type="ARBA" id="ARBA00023125"/>
    </source>
</evidence>
<sequence>MSGNLAISSTNATMFGYDNMSPTTPDYPKFDTWGFLETTHPLVDSQKNRIRPQTPDVLSALIEMPNPPEAPTSYVLNSPPQSLLSPSSPSTSSCSIPSPTVSRPPSVQATMSLLVKEGLKMTIQTKRKIQGKDQIVLEHREPSQDQLTLEDKMRRMKRRERNKVAAAKCRKIKKERTYKLAIESEHLEADNFALRTEIQSLKLERQKLLALLTNHLPRCCLPLQQNSCAQSHTTHPWPIV</sequence>
<dbReference type="Pfam" id="PF00170">
    <property type="entry name" value="bZIP_1"/>
    <property type="match status" value="1"/>
</dbReference>
<feature type="region of interest" description="Disordered" evidence="4">
    <location>
        <begin position="69"/>
        <end position="105"/>
    </location>
</feature>
<dbReference type="PANTHER" id="PTHR23351">
    <property type="entry name" value="FOS TRANSCRIPTION FACTOR-RELATED"/>
    <property type="match status" value="1"/>
</dbReference>
<evidence type="ECO:0000256" key="1">
    <source>
        <dbReference type="ARBA" id="ARBA00023015"/>
    </source>
</evidence>
<organism evidence="6 7">
    <name type="scientific">Limulus polyphemus</name>
    <name type="common">Atlantic horseshoe crab</name>
    <dbReference type="NCBI Taxonomy" id="6850"/>
    <lineage>
        <taxon>Eukaryota</taxon>
        <taxon>Metazoa</taxon>
        <taxon>Ecdysozoa</taxon>
        <taxon>Arthropoda</taxon>
        <taxon>Chelicerata</taxon>
        <taxon>Merostomata</taxon>
        <taxon>Xiphosura</taxon>
        <taxon>Limulidae</taxon>
        <taxon>Limulus</taxon>
    </lineage>
</organism>
<dbReference type="RefSeq" id="XP_013793890.2">
    <property type="nucleotide sequence ID" value="XM_013938436.2"/>
</dbReference>
<dbReference type="PROSITE" id="PS50217">
    <property type="entry name" value="BZIP"/>
    <property type="match status" value="1"/>
</dbReference>
<dbReference type="SUPFAM" id="SSF57959">
    <property type="entry name" value="Leucine zipper domain"/>
    <property type="match status" value="1"/>
</dbReference>
<feature type="compositionally biased region" description="Low complexity" evidence="4">
    <location>
        <begin position="78"/>
        <end position="101"/>
    </location>
</feature>
<evidence type="ECO:0000313" key="7">
    <source>
        <dbReference type="RefSeq" id="XP_013793890.2"/>
    </source>
</evidence>
<name>A0ABM1C4B9_LIMPO</name>
<protein>
    <submittedName>
        <fullName evidence="7">Cyclic AMP-dependent transcription factor ATF-3-like</fullName>
    </submittedName>
</protein>
<reference evidence="7" key="1">
    <citation type="submission" date="2025-08" db="UniProtKB">
        <authorList>
            <consortium name="RefSeq"/>
        </authorList>
    </citation>
    <scope>IDENTIFICATION</scope>
    <source>
        <tissue evidence="7">Muscle</tissue>
    </source>
</reference>
<keyword evidence="3" id="KW-0804">Transcription</keyword>
<dbReference type="InterPro" id="IPR046347">
    <property type="entry name" value="bZIP_sf"/>
</dbReference>
<feature type="domain" description="BZIP" evidence="5">
    <location>
        <begin position="152"/>
        <end position="215"/>
    </location>
</feature>
<keyword evidence="1" id="KW-0805">Transcription regulation</keyword>
<dbReference type="GeneID" id="106477916"/>
<gene>
    <name evidence="7" type="primary">LOC106477916</name>
</gene>
<dbReference type="PRINTS" id="PR00042">
    <property type="entry name" value="LEUZIPPRFOS"/>
</dbReference>
<dbReference type="InterPro" id="IPR004827">
    <property type="entry name" value="bZIP"/>
</dbReference>
<evidence type="ECO:0000256" key="4">
    <source>
        <dbReference type="SAM" id="MobiDB-lite"/>
    </source>
</evidence>
<keyword evidence="6" id="KW-1185">Reference proteome</keyword>
<evidence type="ECO:0000259" key="5">
    <source>
        <dbReference type="PROSITE" id="PS50217"/>
    </source>
</evidence>
<dbReference type="SMART" id="SM00338">
    <property type="entry name" value="BRLZ"/>
    <property type="match status" value="1"/>
</dbReference>
<accession>A0ABM1C4B9</accession>
<evidence type="ECO:0000256" key="3">
    <source>
        <dbReference type="ARBA" id="ARBA00023163"/>
    </source>
</evidence>